<reference evidence="2 3" key="1">
    <citation type="submission" date="2023-01" db="EMBL/GenBank/DDBJ databases">
        <title>Cultivation and genomic characterization of new, ubiquitous marine nitrite-oxidizing bacteria from the Nitrospirales.</title>
        <authorList>
            <person name="Mueller A.J."/>
            <person name="Daebeler A."/>
            <person name="Herbold C.W."/>
            <person name="Kirkegaard R.H."/>
            <person name="Daims H."/>
        </authorList>
    </citation>
    <scope>NUCLEOTIDE SEQUENCE [LARGE SCALE GENOMIC DNA]</scope>
    <source>
        <strain evidence="2 3">VA</strain>
    </source>
</reference>
<sequence length="820" mass="92896">MTKKPGYQDPAGLEGDYAAVPSQPPFIFRNVNVRIFPIKANMARLGFFVHQYLNNDIPPAIAHFRPALPYVYLLTLHYGSLEPGTIEARNIGWISQNEVVFSIPLEWWRDDGSGRVVFHDWACVNPFIFVDDDTSLTTGREVYGWPKVKAEFLEEAPRWAVDPRSPTRLLNLKTKLFPKLFAGVREEERELLQIHRDPPLSFSQIPLDPWNPWFPLTALQTAAAGWMDVMGNALDIIAGLPIRGYRAGRDPSTLLRMLCKAGRRASHILPNLCRQGPRDLNTDQSAKEAEPPELKLTMMTLKQFYNPEKPFDACYQAIVGSDIALDSVNRMGLLGDENQLRGDPSGGFTIRIYHYDAQPIVDKLGLQALRVEKGGQAGVSVSIFKPTFPFWADTDLYYGRGQVICSRPTLDNKGKIKCPQRDLDDDRMIFASWERPKTQSDPTTKSAPKIIKAKKDKDPPIPYNTVRGGATQPIAGPFEFPDVTVQVYGLEANDDNRLKEFLDRYLNDTLGLIPDGWKMKFEPWGSFVYLMVSIYGDELGKMYSDSTNIGSWVEKEVSVCVPVNWYKNGEKVNWGIIRPFLFGNTGRAVISDREINGRPTVMANINSFSDVWLNPSGPDAKRELLRLDTEIYPGRFLAQRAENRTLIEIIEGPNQDERSNGNIRAPSTDTGGDQPVASEILNKPQTINFVHLKQHRDAHEVKDLCYQALVNSKRNITQIHTLTPIKNPINIRIHRYPGRPIAELLGLKGGRKDSTGENAVEIFQAKDPFWMRVSVEEPLGEIVCYRLNNQPWVVFEEAVPYMNEKQRKTKKAHRKRPKKG</sequence>
<evidence type="ECO:0000313" key="3">
    <source>
        <dbReference type="Proteomes" id="UP001302719"/>
    </source>
</evidence>
<dbReference type="Proteomes" id="UP001302719">
    <property type="component" value="Chromosome"/>
</dbReference>
<name>A0AA96GAS7_9BACT</name>
<gene>
    <name evidence="2" type="ORF">PP769_02275</name>
</gene>
<proteinExistence type="predicted"/>
<dbReference type="KEGG" id="nall:PP769_02275"/>
<organism evidence="2 3">
    <name type="scientific">Candidatus Nitrospira allomarina</name>
    <dbReference type="NCBI Taxonomy" id="3020900"/>
    <lineage>
        <taxon>Bacteria</taxon>
        <taxon>Pseudomonadati</taxon>
        <taxon>Nitrospirota</taxon>
        <taxon>Nitrospiria</taxon>
        <taxon>Nitrospirales</taxon>
        <taxon>Nitrospiraceae</taxon>
        <taxon>Nitrospira</taxon>
    </lineage>
</organism>
<dbReference type="AlphaFoldDB" id="A0AA96GAS7"/>
<keyword evidence="3" id="KW-1185">Reference proteome</keyword>
<dbReference type="EMBL" id="CP116967">
    <property type="protein sequence ID" value="WNM58614.1"/>
    <property type="molecule type" value="Genomic_DNA"/>
</dbReference>
<protein>
    <submittedName>
        <fullName evidence="2">Uncharacterized protein</fullName>
    </submittedName>
</protein>
<accession>A0AA96GAS7</accession>
<feature type="compositionally biased region" description="Polar residues" evidence="1">
    <location>
        <begin position="660"/>
        <end position="671"/>
    </location>
</feature>
<dbReference type="InterPro" id="IPR023375">
    <property type="entry name" value="ADC_dom_sf"/>
</dbReference>
<dbReference type="RefSeq" id="WP_312644682.1">
    <property type="nucleotide sequence ID" value="NZ_CP116967.1"/>
</dbReference>
<evidence type="ECO:0000256" key="1">
    <source>
        <dbReference type="SAM" id="MobiDB-lite"/>
    </source>
</evidence>
<feature type="region of interest" description="Disordered" evidence="1">
    <location>
        <begin position="651"/>
        <end position="673"/>
    </location>
</feature>
<evidence type="ECO:0000313" key="2">
    <source>
        <dbReference type="EMBL" id="WNM58614.1"/>
    </source>
</evidence>
<dbReference type="SUPFAM" id="SSF160104">
    <property type="entry name" value="Acetoacetate decarboxylase-like"/>
    <property type="match status" value="1"/>
</dbReference>